<organism evidence="2 3">
    <name type="scientific">Hymenobacter perfusus</name>
    <dbReference type="NCBI Taxonomy" id="1236770"/>
    <lineage>
        <taxon>Bacteria</taxon>
        <taxon>Pseudomonadati</taxon>
        <taxon>Bacteroidota</taxon>
        <taxon>Cytophagia</taxon>
        <taxon>Cytophagales</taxon>
        <taxon>Hymenobacteraceae</taxon>
        <taxon>Hymenobacter</taxon>
    </lineage>
</organism>
<dbReference type="OrthoDB" id="9778494at2"/>
<accession>A0A3R9MEG8</accession>
<dbReference type="EMBL" id="RWIU01000008">
    <property type="protein sequence ID" value="RSK40146.1"/>
    <property type="molecule type" value="Genomic_DNA"/>
</dbReference>
<feature type="repeat" description="TPR" evidence="1">
    <location>
        <begin position="500"/>
        <end position="533"/>
    </location>
</feature>
<sequence length="577" mass="63741">MKHAGYCWLLAAVLAGCSVRQEPTSRIAAAGRQPASVTMCAVPVLADTTWYKAGQKAPLLPGLEGVTLKITSHSAAAQAYFAQGLMLAYGFNHAEAARSFFEVTRQDSTCAMGYWGYSYVLGPNYNAGMEPDNFSRAYRAVRQAQRLAGLASPKEQALIAALATRYPPRPVADRTAYDRAYAEALQAVYQRYPTDPDVGALYAEALMNLHPWDIWQQNGQPQSWTADIMRTLEQVLQRSPRHAGANHFYIHATEASGHPEKATGSARLLTTLVPGAGHLLHMPSHTYIRTGQYHLGTLANLRALQADSSYLAACHAQGAYPLAYHPHNYHFLTATATLEGNQRLAMLSAQKLAASVSHQLMRNALLGPSSQHIYTIPYNVAVKFGRWDQVLTMTNFDTTLVYPEIIRHYARGRAWVARRNLPAARRELTRMRMLCQDTAALQGILFGINSMQAVTEIAWRELEGAVLQQEGKLPQSISLLREAVRLEDQLRYNEPPDWFLSVRHQLGAVLLAAGQYPEAIVVYEQDLARLPHNGWALSGLHQACAAAGNTARATAVRQEMAEAWQWADTRLTASIVP</sequence>
<protein>
    <submittedName>
        <fullName evidence="2">Uncharacterized protein</fullName>
    </submittedName>
</protein>
<dbReference type="SMART" id="SM00028">
    <property type="entry name" value="TPR"/>
    <property type="match status" value="3"/>
</dbReference>
<evidence type="ECO:0000313" key="2">
    <source>
        <dbReference type="EMBL" id="RSK40146.1"/>
    </source>
</evidence>
<keyword evidence="3" id="KW-1185">Reference proteome</keyword>
<dbReference type="Gene3D" id="1.25.40.10">
    <property type="entry name" value="Tetratricopeptide repeat domain"/>
    <property type="match status" value="1"/>
</dbReference>
<dbReference type="PROSITE" id="PS50005">
    <property type="entry name" value="TPR"/>
    <property type="match status" value="1"/>
</dbReference>
<proteinExistence type="predicted"/>
<dbReference type="PANTHER" id="PTHR45588:SF1">
    <property type="entry name" value="WW DOMAIN-CONTAINING PROTEIN"/>
    <property type="match status" value="1"/>
</dbReference>
<evidence type="ECO:0000256" key="1">
    <source>
        <dbReference type="PROSITE-ProRule" id="PRU00339"/>
    </source>
</evidence>
<dbReference type="AlphaFoldDB" id="A0A3R9MEG8"/>
<keyword evidence="1" id="KW-0802">TPR repeat</keyword>
<dbReference type="InterPro" id="IPR019734">
    <property type="entry name" value="TPR_rpt"/>
</dbReference>
<reference evidence="2 3" key="1">
    <citation type="submission" date="2018-12" db="EMBL/GenBank/DDBJ databases">
        <authorList>
            <person name="Feng G."/>
            <person name="Zhu H."/>
        </authorList>
    </citation>
    <scope>NUCLEOTIDE SEQUENCE [LARGE SCALE GENOMIC DNA]</scope>
    <source>
        <strain evidence="2 3">LMG 26000</strain>
    </source>
</reference>
<comment type="caution">
    <text evidence="2">The sequence shown here is derived from an EMBL/GenBank/DDBJ whole genome shotgun (WGS) entry which is preliminary data.</text>
</comment>
<name>A0A3R9MEG8_9BACT</name>
<dbReference type="PROSITE" id="PS51257">
    <property type="entry name" value="PROKAR_LIPOPROTEIN"/>
    <property type="match status" value="1"/>
</dbReference>
<dbReference type="InterPro" id="IPR011990">
    <property type="entry name" value="TPR-like_helical_dom_sf"/>
</dbReference>
<dbReference type="Proteomes" id="UP000270291">
    <property type="component" value="Unassembled WGS sequence"/>
</dbReference>
<gene>
    <name evidence="2" type="ORF">EI293_19440</name>
</gene>
<dbReference type="PANTHER" id="PTHR45588">
    <property type="entry name" value="TPR DOMAIN-CONTAINING PROTEIN"/>
    <property type="match status" value="1"/>
</dbReference>
<dbReference type="SUPFAM" id="SSF48452">
    <property type="entry name" value="TPR-like"/>
    <property type="match status" value="1"/>
</dbReference>
<evidence type="ECO:0000313" key="3">
    <source>
        <dbReference type="Proteomes" id="UP000270291"/>
    </source>
</evidence>